<protein>
    <submittedName>
        <fullName evidence="1">Uncharacterized protein</fullName>
    </submittedName>
</protein>
<gene>
    <name evidence="1" type="ORF">HA237_05800</name>
</gene>
<evidence type="ECO:0000313" key="1">
    <source>
        <dbReference type="EMBL" id="HIH08852.1"/>
    </source>
</evidence>
<dbReference type="EMBL" id="DUFG01000028">
    <property type="protein sequence ID" value="HIH08852.1"/>
    <property type="molecule type" value="Genomic_DNA"/>
</dbReference>
<organism evidence="1 2">
    <name type="scientific">Candidatus Iainarchaeum sp</name>
    <dbReference type="NCBI Taxonomy" id="3101447"/>
    <lineage>
        <taxon>Archaea</taxon>
        <taxon>Candidatus Iainarchaeota</taxon>
        <taxon>Candidatus Iainarchaeia</taxon>
        <taxon>Candidatus Iainarchaeales</taxon>
        <taxon>Candidatus Iainarchaeaceae</taxon>
        <taxon>Candidatus Iainarchaeum</taxon>
    </lineage>
</organism>
<reference evidence="2" key="1">
    <citation type="journal article" date="2020" name="bioRxiv">
        <title>A rank-normalized archaeal taxonomy based on genome phylogeny resolves widespread incomplete and uneven classifications.</title>
        <authorList>
            <person name="Rinke C."/>
            <person name="Chuvochina M."/>
            <person name="Mussig A.J."/>
            <person name="Chaumeil P.-A."/>
            <person name="Waite D.W."/>
            <person name="Whitman W.B."/>
            <person name="Parks D.H."/>
            <person name="Hugenholtz P."/>
        </authorList>
    </citation>
    <scope>NUCLEOTIDE SEQUENCE [LARGE SCALE GENOMIC DNA]</scope>
</reference>
<dbReference type="AlphaFoldDB" id="A0A7J4ITS8"/>
<accession>A0A7J4ITS8</accession>
<sequence length="47" mass="5377">MDMKASDMIYGVCNECHTFKMGHKSFKSKKGFMTCDGCGSELHQLKW</sequence>
<comment type="caution">
    <text evidence="1">The sequence shown here is derived from an EMBL/GenBank/DDBJ whole genome shotgun (WGS) entry which is preliminary data.</text>
</comment>
<name>A0A7J4ITS8_9ARCH</name>
<proteinExistence type="predicted"/>
<evidence type="ECO:0000313" key="2">
    <source>
        <dbReference type="Proteomes" id="UP000577419"/>
    </source>
</evidence>
<dbReference type="Proteomes" id="UP000577419">
    <property type="component" value="Unassembled WGS sequence"/>
</dbReference>